<keyword evidence="1" id="KW-1133">Transmembrane helix</keyword>
<keyword evidence="3" id="KW-1185">Reference proteome</keyword>
<dbReference type="PANTHER" id="PTHR39605:SF1">
    <property type="entry name" value="MAJOR FACILITATOR SUPERFAMILY (MFS) PROFILE DOMAIN-CONTAINING PROTEIN"/>
    <property type="match status" value="1"/>
</dbReference>
<name>A0A2S5AZX5_9BASI</name>
<dbReference type="STRING" id="741276.A0A2S5AZX5"/>
<feature type="transmembrane region" description="Helical" evidence="1">
    <location>
        <begin position="147"/>
        <end position="164"/>
    </location>
</feature>
<organism evidence="2 3">
    <name type="scientific">Rhodotorula taiwanensis</name>
    <dbReference type="NCBI Taxonomy" id="741276"/>
    <lineage>
        <taxon>Eukaryota</taxon>
        <taxon>Fungi</taxon>
        <taxon>Dikarya</taxon>
        <taxon>Basidiomycota</taxon>
        <taxon>Pucciniomycotina</taxon>
        <taxon>Microbotryomycetes</taxon>
        <taxon>Sporidiobolales</taxon>
        <taxon>Sporidiobolaceae</taxon>
        <taxon>Rhodotorula</taxon>
    </lineage>
</organism>
<comment type="caution">
    <text evidence="2">The sequence shown here is derived from an EMBL/GenBank/DDBJ whole genome shotgun (WGS) entry which is preliminary data.</text>
</comment>
<protein>
    <submittedName>
        <fullName evidence="2">Uncharacterized protein</fullName>
    </submittedName>
</protein>
<dbReference type="Proteomes" id="UP000237144">
    <property type="component" value="Unassembled WGS sequence"/>
</dbReference>
<evidence type="ECO:0000256" key="1">
    <source>
        <dbReference type="SAM" id="Phobius"/>
    </source>
</evidence>
<feature type="transmembrane region" description="Helical" evidence="1">
    <location>
        <begin position="105"/>
        <end position="127"/>
    </location>
</feature>
<evidence type="ECO:0000313" key="3">
    <source>
        <dbReference type="Proteomes" id="UP000237144"/>
    </source>
</evidence>
<sequence>MPKSWTPSRGSVQCWRTTTPMKSIRKPTELGLEPLRFGFRLSTLGLPLLAVPRITTFVFGRLLTEVAELSPHHIAASAAAAAAGATASDEPTKPVIRSLNALEKVLGRFAGMMCIVLAALIVVQTGTVPLTTHAMTARSTSAPYRKPTIWISVAFFTMLAYSAYNLNILSVAIPSAAVSAWGFWVVIFAHQGKVNQVSSKTSSFPFKNVAAEEKKEEQRNKRE</sequence>
<keyword evidence="1" id="KW-0472">Membrane</keyword>
<dbReference type="EMBL" id="PJQD01000148">
    <property type="protein sequence ID" value="POY70077.1"/>
    <property type="molecule type" value="Genomic_DNA"/>
</dbReference>
<proteinExistence type="predicted"/>
<gene>
    <name evidence="2" type="ORF">BMF94_6913</name>
</gene>
<dbReference type="PANTHER" id="PTHR39605">
    <property type="entry name" value="MAJOR FACILITATOR SUPERFAMILY (MFS) PROFILE DOMAIN-CONTAINING PROTEIN"/>
    <property type="match status" value="1"/>
</dbReference>
<keyword evidence="1" id="KW-0812">Transmembrane</keyword>
<reference evidence="2 3" key="1">
    <citation type="journal article" date="2018" name="Front. Microbiol.">
        <title>Prospects for Fungal Bioremediation of Acidic Radioactive Waste Sites: Characterization and Genome Sequence of Rhodotorula taiwanensis MD1149.</title>
        <authorList>
            <person name="Tkavc R."/>
            <person name="Matrosova V.Y."/>
            <person name="Grichenko O.E."/>
            <person name="Gostincar C."/>
            <person name="Volpe R.P."/>
            <person name="Klimenkova P."/>
            <person name="Gaidamakova E.K."/>
            <person name="Zhou C.E."/>
            <person name="Stewart B.J."/>
            <person name="Lyman M.G."/>
            <person name="Malfatti S.A."/>
            <person name="Rubinfeld B."/>
            <person name="Courtot M."/>
            <person name="Singh J."/>
            <person name="Dalgard C.L."/>
            <person name="Hamilton T."/>
            <person name="Frey K.G."/>
            <person name="Gunde-Cimerman N."/>
            <person name="Dugan L."/>
            <person name="Daly M.J."/>
        </authorList>
    </citation>
    <scope>NUCLEOTIDE SEQUENCE [LARGE SCALE GENOMIC DNA]</scope>
    <source>
        <strain evidence="2 3">MD1149</strain>
    </source>
</reference>
<feature type="transmembrane region" description="Helical" evidence="1">
    <location>
        <begin position="171"/>
        <end position="190"/>
    </location>
</feature>
<dbReference type="AlphaFoldDB" id="A0A2S5AZX5"/>
<evidence type="ECO:0000313" key="2">
    <source>
        <dbReference type="EMBL" id="POY70077.1"/>
    </source>
</evidence>
<dbReference type="OrthoDB" id="2550114at2759"/>
<accession>A0A2S5AZX5</accession>